<gene>
    <name evidence="9" type="ORF">M6B38_291450</name>
</gene>
<organism evidence="9 10">
    <name type="scientific">Iris pallida</name>
    <name type="common">Sweet iris</name>
    <dbReference type="NCBI Taxonomy" id="29817"/>
    <lineage>
        <taxon>Eukaryota</taxon>
        <taxon>Viridiplantae</taxon>
        <taxon>Streptophyta</taxon>
        <taxon>Embryophyta</taxon>
        <taxon>Tracheophyta</taxon>
        <taxon>Spermatophyta</taxon>
        <taxon>Magnoliopsida</taxon>
        <taxon>Liliopsida</taxon>
        <taxon>Asparagales</taxon>
        <taxon>Iridaceae</taxon>
        <taxon>Iridoideae</taxon>
        <taxon>Irideae</taxon>
        <taxon>Iris</taxon>
    </lineage>
</organism>
<evidence type="ECO:0000313" key="10">
    <source>
        <dbReference type="Proteomes" id="UP001140949"/>
    </source>
</evidence>
<sequence>MERGRKRPDSADQLPADKRPCCPSEPGPSSAPATADCDMESSSSGHSDRTGGAADDSAYGSCDSDPDYDPVHPHYEYDPARPSAAAAAGVSKTKFERIASGLEDQAGAEAQLASLTELCEVLSFSMEGSLSNFPTEVVIPSLIRLSGQEGDPEIMLLAVRALTYLCDVMPRSAESLVRHGALPVLCGKLLAIEYVDVAEQCLQALEKISKKQPVPCLHAGTIMAVLTYIDFFSPSSQRVALSTVGNLCKKLPMDCSSLVMEAVPTLCNLLQYEDRKVVETVATCLIRITECFSQSTERLDELCMHGVINRLLDLVAVDGLMSLSQTTSVGLIGLLTKLATSSILAVRTLFELNISSTLRSILMASDVSRGTTYSPLQDLQPNQVHEVLKLLNQLIPPASRDVEDIQLVLAKEKILEDEPKFLNQLSADILPVSIQVVNSGANIHTCYGCVSVISNIIYLSPADMLLELLKHTNISSFLAGLLARKDHHMLFLTLKIVEILMQKLPGVYLSSFIKEGVIYAIDSLAMQNNMAQPAAQQSSDSGHRVSARDGSRCLCFAFTSGSPSIDSRTCRLGKDAVLTLTKHIKATYFTNDSETGSTEILQNLKSYSALLNDNVDKCLTDGACAHSPKEDYIAHILDQIFKELNSGESMSTFEFIESGIMKSLAHYLSNGRYLQPALGYQVSLDHSSAVLTRFQRFAGIILSNVGQTGKNMLLSLLVQKLQDALSCFDNFPVVLSHITRARSVLADIPFRHSTSQPCLKVRFVKEEGEADLSDYNGVLTIELSSSLDVIETYLWPKISVKDNEPVAEPAGKETNKEADFASGSNGAEEGNQQETHASVTEQPSLSVTEVRSTHEHQTLLVTTSAKLRELMSGNAPVSEKQLEGSASSSSPVDEDGHPKLVFALEGKQLDRSTTLYQMILQNQISVEPDLVLGPKFWHDVYKVTYRRAEPSVIPAQVRSDASDVPQSPLFVDKVEFPWHKQSFFSSLVHAELPCKLDKFNPAYDILFMMKVLDGLNRFSCQLCNERNTTLSEMKSSFDDLGAAISAIPQSEFVSSKLTDKLEQQMRDPLVLTTGIMPLWCSQLMAACPFLFSFETRWKYFRLTTFGPSKIQLNQALHSSSTYPDSANAQQSVSGWSHRKKFKVDRSNILESAEKMMASLARSKTAIEVEYNGEVGTGLGPTMEFYTLASHEFQKIGLGMWRGERSSPSHSETGSITGGSEFVVAPFGLFPRPWSSETCVSNEFQYSNVIKKFFLLGQLVAKAIKDGRILDMPFSRAFYKVILQQELGLYDICSFDPELGRTLIEFQDLVNRKRCLGINSDASDLCYRNTSLEDLCLDFTLPGYSDYVLTSEANHEMVNIDNLEEYVKLAVNATIGEGVLRQVESFKSGFNEVFPLEDLQIFTESELERLLCGEGDTWDFSELLDHIKFDHGYTASSTSIVHLLEIIQEFHCEERRAFLQFVTGSPRLPPGGLAALNPKMTIVRKHCSNSPDLDLPSVMTCANYLKLPSYSTKERMRTRLSYAITEGQGSFHLLKRLVPFQE</sequence>
<keyword evidence="4" id="KW-0808">Transferase</keyword>
<dbReference type="Gene3D" id="3.30.2410.10">
    <property type="entry name" value="Hect, E3 ligase catalytic domain"/>
    <property type="match status" value="1"/>
</dbReference>
<evidence type="ECO:0000256" key="3">
    <source>
        <dbReference type="ARBA" id="ARBA00012485"/>
    </source>
</evidence>
<evidence type="ECO:0000256" key="4">
    <source>
        <dbReference type="ARBA" id="ARBA00022679"/>
    </source>
</evidence>
<dbReference type="FunFam" id="3.30.2410.10:FF:000007">
    <property type="entry name" value="Putative E3 ubiquitin-protein ligase HECTD1"/>
    <property type="match status" value="1"/>
</dbReference>
<dbReference type="EMBL" id="JANAVB010006599">
    <property type="protein sequence ID" value="KAJ6844210.1"/>
    <property type="molecule type" value="Genomic_DNA"/>
</dbReference>
<dbReference type="Proteomes" id="UP001140949">
    <property type="component" value="Unassembled WGS sequence"/>
</dbReference>
<evidence type="ECO:0000256" key="5">
    <source>
        <dbReference type="ARBA" id="ARBA00022786"/>
    </source>
</evidence>
<evidence type="ECO:0000313" key="9">
    <source>
        <dbReference type="EMBL" id="KAJ6844210.1"/>
    </source>
</evidence>
<comment type="caution">
    <text evidence="9">The sequence shown here is derived from an EMBL/GenBank/DDBJ whole genome shotgun (WGS) entry which is preliminary data.</text>
</comment>
<evidence type="ECO:0000256" key="1">
    <source>
        <dbReference type="ARBA" id="ARBA00000885"/>
    </source>
</evidence>
<comment type="catalytic activity">
    <reaction evidence="1">
        <text>S-ubiquitinyl-[E2 ubiquitin-conjugating enzyme]-L-cysteine + [acceptor protein]-L-lysine = [E2 ubiquitin-conjugating enzyme]-L-cysteine + N(6)-ubiquitinyl-[acceptor protein]-L-lysine.</text>
        <dbReference type="EC" id="2.3.2.26"/>
    </reaction>
</comment>
<feature type="compositionally biased region" description="Polar residues" evidence="7">
    <location>
        <begin position="822"/>
        <end position="850"/>
    </location>
</feature>
<feature type="compositionally biased region" description="Basic and acidic residues" evidence="7">
    <location>
        <begin position="805"/>
        <end position="819"/>
    </location>
</feature>
<keyword evidence="5 6" id="KW-0833">Ubl conjugation pathway</keyword>
<feature type="domain" description="HECT" evidence="8">
    <location>
        <begin position="1163"/>
        <end position="1533"/>
    </location>
</feature>
<dbReference type="GO" id="GO:0000209">
    <property type="term" value="P:protein polyubiquitination"/>
    <property type="evidence" value="ECO:0007669"/>
    <property type="project" value="TreeGrafter"/>
</dbReference>
<dbReference type="InterPro" id="IPR057948">
    <property type="entry name" value="TPR_TRIP12_N"/>
</dbReference>
<feature type="compositionally biased region" description="Basic and acidic residues" evidence="7">
    <location>
        <begin position="69"/>
        <end position="79"/>
    </location>
</feature>
<dbReference type="InterPro" id="IPR035983">
    <property type="entry name" value="Hect_E3_ubiquitin_ligase"/>
</dbReference>
<dbReference type="SUPFAM" id="SSF48371">
    <property type="entry name" value="ARM repeat"/>
    <property type="match status" value="1"/>
</dbReference>
<evidence type="ECO:0000259" key="8">
    <source>
        <dbReference type="PROSITE" id="PS50237"/>
    </source>
</evidence>
<dbReference type="InterPro" id="IPR000569">
    <property type="entry name" value="HECT_dom"/>
</dbReference>
<evidence type="ECO:0000256" key="6">
    <source>
        <dbReference type="PROSITE-ProRule" id="PRU00104"/>
    </source>
</evidence>
<dbReference type="GO" id="GO:0061630">
    <property type="term" value="F:ubiquitin protein ligase activity"/>
    <property type="evidence" value="ECO:0007669"/>
    <property type="project" value="UniProtKB-EC"/>
</dbReference>
<feature type="active site" description="Glycyl thioester intermediate" evidence="6">
    <location>
        <position position="1500"/>
    </location>
</feature>
<feature type="region of interest" description="Disordered" evidence="7">
    <location>
        <begin position="875"/>
        <end position="897"/>
    </location>
</feature>
<evidence type="ECO:0000256" key="2">
    <source>
        <dbReference type="ARBA" id="ARBA00006331"/>
    </source>
</evidence>
<dbReference type="Gene3D" id="3.90.1750.10">
    <property type="entry name" value="Hect, E3 ligase catalytic domains"/>
    <property type="match status" value="1"/>
</dbReference>
<dbReference type="SUPFAM" id="SSF56204">
    <property type="entry name" value="Hect, E3 ligase catalytic domain"/>
    <property type="match status" value="1"/>
</dbReference>
<dbReference type="PANTHER" id="PTHR45670">
    <property type="entry name" value="E3 UBIQUITIN-PROTEIN LIGASE TRIP12"/>
    <property type="match status" value="1"/>
</dbReference>
<dbReference type="GO" id="GO:0043161">
    <property type="term" value="P:proteasome-mediated ubiquitin-dependent protein catabolic process"/>
    <property type="evidence" value="ECO:0007669"/>
    <property type="project" value="TreeGrafter"/>
</dbReference>
<dbReference type="EC" id="2.3.2.26" evidence="3"/>
<dbReference type="InterPro" id="IPR016024">
    <property type="entry name" value="ARM-type_fold"/>
</dbReference>
<reference evidence="9" key="1">
    <citation type="journal article" date="2023" name="GigaByte">
        <title>Genome assembly of the bearded iris, Iris pallida Lam.</title>
        <authorList>
            <person name="Bruccoleri R.E."/>
            <person name="Oakeley E.J."/>
            <person name="Faust A.M.E."/>
            <person name="Altorfer M."/>
            <person name="Dessus-Babus S."/>
            <person name="Burckhardt D."/>
            <person name="Oertli M."/>
            <person name="Naumann U."/>
            <person name="Petersen F."/>
            <person name="Wong J."/>
        </authorList>
    </citation>
    <scope>NUCLEOTIDE SEQUENCE</scope>
    <source>
        <strain evidence="9">GSM-AAB239-AS_SAM_17_03QT</strain>
    </source>
</reference>
<evidence type="ECO:0000256" key="7">
    <source>
        <dbReference type="SAM" id="MobiDB-lite"/>
    </source>
</evidence>
<reference evidence="9" key="2">
    <citation type="submission" date="2023-04" db="EMBL/GenBank/DDBJ databases">
        <authorList>
            <person name="Bruccoleri R.E."/>
            <person name="Oakeley E.J."/>
            <person name="Faust A.-M."/>
            <person name="Dessus-Babus S."/>
            <person name="Altorfer M."/>
            <person name="Burckhardt D."/>
            <person name="Oertli M."/>
            <person name="Naumann U."/>
            <person name="Petersen F."/>
            <person name="Wong J."/>
        </authorList>
    </citation>
    <scope>NUCLEOTIDE SEQUENCE</scope>
    <source>
        <strain evidence="9">GSM-AAB239-AS_SAM_17_03QT</strain>
        <tissue evidence="9">Leaf</tissue>
    </source>
</reference>
<name>A0AAX6HT16_IRIPA</name>
<proteinExistence type="inferred from homology"/>
<dbReference type="Pfam" id="PF25579">
    <property type="entry name" value="TPR_TRIP12_N"/>
    <property type="match status" value="1"/>
</dbReference>
<dbReference type="InterPro" id="IPR045322">
    <property type="entry name" value="HECTD1/TRIP12-like"/>
</dbReference>
<dbReference type="CDD" id="cd00078">
    <property type="entry name" value="HECTc"/>
    <property type="match status" value="1"/>
</dbReference>
<keyword evidence="10" id="KW-1185">Reference proteome</keyword>
<feature type="compositionally biased region" description="Basic and acidic residues" evidence="7">
    <location>
        <begin position="1"/>
        <end position="20"/>
    </location>
</feature>
<accession>A0AAX6HT16</accession>
<dbReference type="InterPro" id="IPR011989">
    <property type="entry name" value="ARM-like"/>
</dbReference>
<protein>
    <recommendedName>
        <fullName evidence="3">HECT-type E3 ubiquitin transferase</fullName>
        <ecNumber evidence="3">2.3.2.26</ecNumber>
    </recommendedName>
</protein>
<dbReference type="PANTHER" id="PTHR45670:SF10">
    <property type="entry name" value="E3 UBIQUITIN-PROTEIN LIGASE UPL4"/>
    <property type="match status" value="1"/>
</dbReference>
<feature type="region of interest" description="Disordered" evidence="7">
    <location>
        <begin position="805"/>
        <end position="855"/>
    </location>
</feature>
<feature type="region of interest" description="Disordered" evidence="7">
    <location>
        <begin position="1"/>
        <end position="82"/>
    </location>
</feature>
<dbReference type="SMART" id="SM00119">
    <property type="entry name" value="HECTc"/>
    <property type="match status" value="1"/>
</dbReference>
<dbReference type="Gene3D" id="1.25.10.10">
    <property type="entry name" value="Leucine-rich Repeat Variant"/>
    <property type="match status" value="1"/>
</dbReference>
<comment type="similarity">
    <text evidence="2">Belongs to the UPL family. K-HECT subfamily.</text>
</comment>
<dbReference type="Pfam" id="PF00632">
    <property type="entry name" value="HECT"/>
    <property type="match status" value="1"/>
</dbReference>
<dbReference type="PROSITE" id="PS50237">
    <property type="entry name" value="HECT"/>
    <property type="match status" value="1"/>
</dbReference>